<organism evidence="2 3">
    <name type="scientific">Paenibacillus hunanensis</name>
    <dbReference type="NCBI Taxonomy" id="539262"/>
    <lineage>
        <taxon>Bacteria</taxon>
        <taxon>Bacillati</taxon>
        <taxon>Bacillota</taxon>
        <taxon>Bacilli</taxon>
        <taxon>Bacillales</taxon>
        <taxon>Paenibacillaceae</taxon>
        <taxon>Paenibacillus</taxon>
    </lineage>
</organism>
<dbReference type="InterPro" id="IPR025272">
    <property type="entry name" value="SocA_Panacea"/>
</dbReference>
<evidence type="ECO:0000313" key="2">
    <source>
        <dbReference type="EMBL" id="MDR6243126.1"/>
    </source>
</evidence>
<comment type="caution">
    <text evidence="2">The sequence shown here is derived from an EMBL/GenBank/DDBJ whole genome shotgun (WGS) entry which is preliminary data.</text>
</comment>
<gene>
    <name evidence="2" type="ORF">JOC58_001011</name>
</gene>
<accession>A0ABU1IV83</accession>
<proteinExistence type="predicted"/>
<evidence type="ECO:0000313" key="3">
    <source>
        <dbReference type="Proteomes" id="UP001185028"/>
    </source>
</evidence>
<dbReference type="EMBL" id="JAVDQH010000003">
    <property type="protein sequence ID" value="MDR6243126.1"/>
    <property type="molecule type" value="Genomic_DNA"/>
</dbReference>
<evidence type="ECO:0000259" key="1">
    <source>
        <dbReference type="Pfam" id="PF13274"/>
    </source>
</evidence>
<feature type="domain" description="Antitoxin SocA-like Panacea" evidence="1">
    <location>
        <begin position="113"/>
        <end position="224"/>
    </location>
</feature>
<dbReference type="Proteomes" id="UP001185028">
    <property type="component" value="Unassembled WGS sequence"/>
</dbReference>
<dbReference type="RefSeq" id="WP_188775397.1">
    <property type="nucleotide sequence ID" value="NZ_BMMB01000004.1"/>
</dbReference>
<name>A0ABU1IV83_9BACL</name>
<protein>
    <submittedName>
        <fullName evidence="2">Phage-associated protein</fullName>
    </submittedName>
</protein>
<keyword evidence="3" id="KW-1185">Reference proteome</keyword>
<sequence>MVYHFIAVYSNYAVGRRYGWHYASKERLEKGKIQLLMKKVEQSGGEIQLGIHKLSTNSLKWESVIEKDSFFEDIIVTENMKTFIQQITSDRKLSAYDVAKFILSVIPVSHLKLQKLLYYCYAEYMVKTGNKLFTDNIVAFKYGPVVEDVFYKYKHNGSSAIDYTEDGEFYIHGAIQAATPSFIRMISAEDGIEAARCVADVLKKYIEYSAEELVNRTHLPGGPWDLVYKPGRNCEITDEIIKNFHHIVE</sequence>
<reference evidence="2 3" key="1">
    <citation type="submission" date="2023-07" db="EMBL/GenBank/DDBJ databases">
        <title>Genomic Encyclopedia of Type Strains, Phase IV (KMG-IV): sequencing the most valuable type-strain genomes for metagenomic binning, comparative biology and taxonomic classification.</title>
        <authorList>
            <person name="Goeker M."/>
        </authorList>
    </citation>
    <scope>NUCLEOTIDE SEQUENCE [LARGE SCALE GENOMIC DNA]</scope>
    <source>
        <strain evidence="2 3">DSM 22170</strain>
    </source>
</reference>
<dbReference type="Pfam" id="PF13274">
    <property type="entry name" value="SocA_Panacea"/>
    <property type="match status" value="1"/>
</dbReference>